<dbReference type="RefSeq" id="WP_133197027.1">
    <property type="nucleotide sequence ID" value="NZ_JBHUCW010000022.1"/>
</dbReference>
<gene>
    <name evidence="1" type="ORF">EYW47_22345</name>
</gene>
<dbReference type="InterPro" id="IPR038700">
    <property type="entry name" value="Thiol_cytolys_C_sf"/>
</dbReference>
<dbReference type="Proteomes" id="UP000295722">
    <property type="component" value="Unassembled WGS sequence"/>
</dbReference>
<keyword evidence="2" id="KW-1185">Reference proteome</keyword>
<comment type="caution">
    <text evidence="1">The sequence shown here is derived from an EMBL/GenBank/DDBJ whole genome shotgun (WGS) entry which is preliminary data.</text>
</comment>
<organism evidence="1 2">
    <name type="scientific">Paraburkholderia silviterrae</name>
    <dbReference type="NCBI Taxonomy" id="2528715"/>
    <lineage>
        <taxon>Bacteria</taxon>
        <taxon>Pseudomonadati</taxon>
        <taxon>Pseudomonadota</taxon>
        <taxon>Betaproteobacteria</taxon>
        <taxon>Burkholderiales</taxon>
        <taxon>Burkholderiaceae</taxon>
        <taxon>Paraburkholderia</taxon>
    </lineage>
</organism>
<dbReference type="OrthoDB" id="8776574at2"/>
<accession>A0A4R5M697</accession>
<dbReference type="SUPFAM" id="SSF56978">
    <property type="entry name" value="Perfringolysin"/>
    <property type="match status" value="1"/>
</dbReference>
<evidence type="ECO:0000313" key="2">
    <source>
        <dbReference type="Proteomes" id="UP000295722"/>
    </source>
</evidence>
<evidence type="ECO:0000313" key="1">
    <source>
        <dbReference type="EMBL" id="TDG21117.1"/>
    </source>
</evidence>
<dbReference type="GO" id="GO:0015485">
    <property type="term" value="F:cholesterol binding"/>
    <property type="evidence" value="ECO:0007669"/>
    <property type="project" value="InterPro"/>
</dbReference>
<dbReference type="AlphaFoldDB" id="A0A4R5M697"/>
<dbReference type="InterPro" id="IPR036359">
    <property type="entry name" value="Thiol_cytolysin_sf"/>
</dbReference>
<proteinExistence type="predicted"/>
<name>A0A4R5M697_9BURK</name>
<dbReference type="Gene3D" id="2.60.40.1430">
    <property type="entry name" value="Perfringolysin, domain 4"/>
    <property type="match status" value="1"/>
</dbReference>
<dbReference type="EMBL" id="SMRP01000012">
    <property type="protein sequence ID" value="TDG21117.1"/>
    <property type="molecule type" value="Genomic_DNA"/>
</dbReference>
<protein>
    <submittedName>
        <fullName evidence="1">Uncharacterized protein</fullName>
    </submittedName>
</protein>
<sequence>MDQFRDASFSAGTRQPVAQGKTTFMGILDSIVAALGSAVGETAAQAERSPATEGLARAARPVLQINRFPVSIDTATFQNALSGRNPNGDLKALFAFHQLVDPVPTFTRGYSASTGSTQQIYGSLLNGASVNGDSPFAAGILSDAKSAFESEKFANLDGTHGSWRPVYASPEDWSTAGPERFRSLDIDPDARGTSQTAFTTIGDDEDLELRIGTDDAEADAAAMVTRVRSVSVEYLLVSLRRPWLHPMVFETNEWFLSGEDAGFCSSGKLSGNGGVLPLIPTGLLLGRNVNVEADWSSAGTSLLNRAKSAGASVSLGPFLLSASDSAQSSLQVIGWISNLVPFSPKMTKSTAGSVLVDNDGGFVARFSVEWNEGPERRSRQSGNFLVMSSAEIPIPVNASAIDVKIEIMTCPPPLESWKVFETRKFDKPVMKKYVLSGTTFDPVLKEA</sequence>
<reference evidence="1 2" key="1">
    <citation type="submission" date="2019-03" db="EMBL/GenBank/DDBJ databases">
        <title>Paraburkholderia sp. 4M-K11, isolated from subtropical forest soil.</title>
        <authorList>
            <person name="Gao Z.-H."/>
            <person name="Qiu L.-H."/>
        </authorList>
    </citation>
    <scope>NUCLEOTIDE SEQUENCE [LARGE SCALE GENOMIC DNA]</scope>
    <source>
        <strain evidence="1 2">4M-K11</strain>
    </source>
</reference>